<feature type="region of interest" description="Disordered" evidence="1">
    <location>
        <begin position="1"/>
        <end position="65"/>
    </location>
</feature>
<evidence type="ECO:0000313" key="2">
    <source>
        <dbReference type="EMBL" id="MDC7786305.1"/>
    </source>
</evidence>
<accession>A0ABT5JB79</accession>
<proteinExistence type="predicted"/>
<organism evidence="2 3">
    <name type="scientific">Rhodoplanes tepidamans</name>
    <name type="common">Rhodoplanes cryptolactis</name>
    <dbReference type="NCBI Taxonomy" id="200616"/>
    <lineage>
        <taxon>Bacteria</taxon>
        <taxon>Pseudomonadati</taxon>
        <taxon>Pseudomonadota</taxon>
        <taxon>Alphaproteobacteria</taxon>
        <taxon>Hyphomicrobiales</taxon>
        <taxon>Nitrobacteraceae</taxon>
        <taxon>Rhodoplanes</taxon>
    </lineage>
</organism>
<dbReference type="EMBL" id="JAQQLI010000015">
    <property type="protein sequence ID" value="MDC7786305.1"/>
    <property type="molecule type" value="Genomic_DNA"/>
</dbReference>
<evidence type="ECO:0000256" key="1">
    <source>
        <dbReference type="SAM" id="MobiDB-lite"/>
    </source>
</evidence>
<evidence type="ECO:0000313" key="3">
    <source>
        <dbReference type="Proteomes" id="UP001165652"/>
    </source>
</evidence>
<dbReference type="RefSeq" id="WP_272777250.1">
    <property type="nucleotide sequence ID" value="NZ_JAQQLI010000015.1"/>
</dbReference>
<reference evidence="2" key="2">
    <citation type="submission" date="2023-02" db="EMBL/GenBank/DDBJ databases">
        <authorList>
            <person name="Rayyan A."/>
            <person name="Meyer T."/>
            <person name="Kyndt J.A."/>
        </authorList>
    </citation>
    <scope>NUCLEOTIDE SEQUENCE</scope>
    <source>
        <strain evidence="2">DSM 9987</strain>
    </source>
</reference>
<sequence length="65" mass="7104">MAHPDDKKTADKHVTDPERREKLPTGTSKEAMDRKLDEALEESFPGSDPVSISQPSPSPADKDAD</sequence>
<feature type="compositionally biased region" description="Basic and acidic residues" evidence="1">
    <location>
        <begin position="1"/>
        <end position="23"/>
    </location>
</feature>
<name>A0ABT5JB79_RHOTP</name>
<reference evidence="2" key="1">
    <citation type="journal article" date="2023" name="Microbiol Resour">
        <title>Genome Sequences of Rhodoplanes serenus and Two Thermotolerant Strains, Rhodoplanes tepidamans and 'Rhodoplanes cryptolactis,' Further Refine the Genus.</title>
        <authorList>
            <person name="Rayyan A.A."/>
            <person name="Kyndt J.A."/>
        </authorList>
    </citation>
    <scope>NUCLEOTIDE SEQUENCE</scope>
    <source>
        <strain evidence="2">DSM 9987</strain>
    </source>
</reference>
<gene>
    <name evidence="2" type="ORF">PQJ73_11490</name>
</gene>
<keyword evidence="3" id="KW-1185">Reference proteome</keyword>
<dbReference type="Proteomes" id="UP001165652">
    <property type="component" value="Unassembled WGS sequence"/>
</dbReference>
<protein>
    <submittedName>
        <fullName evidence="2">Uncharacterized protein</fullName>
    </submittedName>
</protein>
<comment type="caution">
    <text evidence="2">The sequence shown here is derived from an EMBL/GenBank/DDBJ whole genome shotgun (WGS) entry which is preliminary data.</text>
</comment>